<feature type="chain" id="PRO_5008101355" evidence="2">
    <location>
        <begin position="23"/>
        <end position="551"/>
    </location>
</feature>
<dbReference type="Proteomes" id="UP000078397">
    <property type="component" value="Unassembled WGS sequence"/>
</dbReference>
<keyword evidence="1" id="KW-0472">Membrane</keyword>
<dbReference type="RefSeq" id="XP_018139214.1">
    <property type="nucleotide sequence ID" value="XM_018287893.1"/>
</dbReference>
<accession>A0A179F846</accession>
<reference evidence="3 4" key="1">
    <citation type="journal article" date="2016" name="PLoS Pathog.">
        <title>Biosynthesis of antibiotic leucinostatins in bio-control fungus Purpureocillium lilacinum and their inhibition on phytophthora revealed by genome mining.</title>
        <authorList>
            <person name="Wang G."/>
            <person name="Liu Z."/>
            <person name="Lin R."/>
            <person name="Li E."/>
            <person name="Mao Z."/>
            <person name="Ling J."/>
            <person name="Yang Y."/>
            <person name="Yin W.B."/>
            <person name="Xie B."/>
        </authorList>
    </citation>
    <scope>NUCLEOTIDE SEQUENCE [LARGE SCALE GENOMIC DNA]</scope>
    <source>
        <strain evidence="3">170</strain>
    </source>
</reference>
<dbReference type="SUPFAM" id="SSF63829">
    <property type="entry name" value="Calcium-dependent phosphotriesterase"/>
    <property type="match status" value="1"/>
</dbReference>
<dbReference type="STRING" id="1380566.A0A179F846"/>
<dbReference type="AlphaFoldDB" id="A0A179F846"/>
<dbReference type="InterPro" id="IPR053143">
    <property type="entry name" value="Arylsulfate_ST"/>
</dbReference>
<gene>
    <name evidence="3" type="ORF">VFPPC_09338</name>
</gene>
<keyword evidence="1" id="KW-0812">Transmembrane</keyword>
<protein>
    <submittedName>
        <fullName evidence="3">Arylsulfotransferase protein</fullName>
    </submittedName>
</protein>
<feature type="transmembrane region" description="Helical" evidence="1">
    <location>
        <begin position="514"/>
        <end position="536"/>
    </location>
</feature>
<keyword evidence="2" id="KW-0732">Signal</keyword>
<dbReference type="GO" id="GO:0016740">
    <property type="term" value="F:transferase activity"/>
    <property type="evidence" value="ECO:0007669"/>
    <property type="project" value="UniProtKB-KW"/>
</dbReference>
<dbReference type="GeneID" id="28851887"/>
<dbReference type="InterPro" id="IPR039535">
    <property type="entry name" value="ASST-like"/>
</dbReference>
<keyword evidence="4" id="KW-1185">Reference proteome</keyword>
<sequence>MAALRNTLTLMLVFVGSYTLFSIQKPLRGPNSLQRPYYGSGLYDWGLLGLNPAQHYQSFTGSSIKPNVIRTDDRCSYGWFFVEPLNRLAQQPFMIFDHDLNLVWTPTAPEWKNARDAKVQSLDGNNYITFLYGSETSVGGQGYALIDNTYRLYKTVEPVGVLGYLSGLRLTSDGTALIIIHHASTHPNKKPKDIDTVFQEIDLDSGKLLFEWRASDFIHGSGQPSNPNPTFFQLQNVDKDADGNYLVSSGNTILCISKENGKALWQLGGSGNEFRDESAGSATSLSNHHVASWHNNTTLLVTNNNHGDNRSNILIYVKLSFDKMTATVIKDISPPVDTSSKMDTFQLLGNDHILAQDTTTSKVIESSVNETFCEVDFAPSRLSSRWTTKYHVSKYEWSANPQTSPDIAVRPDEGAIYVSWNGGTDIDAWILQSGPKTEGTVFIDHLRISKTSFETRIELPRRTEEYIRVVALDKKWKMASHSVAVSRHVPFGGSRRVPVLLALAEGIFRIRTRIILLALVFCIMLYCYLGACLPLFRKMRHPNSPRARKNL</sequence>
<evidence type="ECO:0000256" key="1">
    <source>
        <dbReference type="SAM" id="Phobius"/>
    </source>
</evidence>
<name>A0A179F846_METCM</name>
<feature type="signal peptide" evidence="2">
    <location>
        <begin position="1"/>
        <end position="22"/>
    </location>
</feature>
<dbReference type="EMBL" id="LSBJ02000007">
    <property type="protein sequence ID" value="OAQ61510.1"/>
    <property type="molecule type" value="Genomic_DNA"/>
</dbReference>
<evidence type="ECO:0000313" key="3">
    <source>
        <dbReference type="EMBL" id="OAQ61510.1"/>
    </source>
</evidence>
<evidence type="ECO:0000313" key="4">
    <source>
        <dbReference type="Proteomes" id="UP000078397"/>
    </source>
</evidence>
<dbReference type="PANTHER" id="PTHR35340:SF5">
    <property type="entry name" value="ASST-DOMAIN-CONTAINING PROTEIN"/>
    <property type="match status" value="1"/>
</dbReference>
<dbReference type="OrthoDB" id="5427350at2759"/>
<dbReference type="KEGG" id="pchm:VFPPC_09338"/>
<comment type="caution">
    <text evidence="3">The sequence shown here is derived from an EMBL/GenBank/DDBJ whole genome shotgun (WGS) entry which is preliminary data.</text>
</comment>
<proteinExistence type="predicted"/>
<organism evidence="3 4">
    <name type="scientific">Pochonia chlamydosporia 170</name>
    <dbReference type="NCBI Taxonomy" id="1380566"/>
    <lineage>
        <taxon>Eukaryota</taxon>
        <taxon>Fungi</taxon>
        <taxon>Dikarya</taxon>
        <taxon>Ascomycota</taxon>
        <taxon>Pezizomycotina</taxon>
        <taxon>Sordariomycetes</taxon>
        <taxon>Hypocreomycetidae</taxon>
        <taxon>Hypocreales</taxon>
        <taxon>Clavicipitaceae</taxon>
        <taxon>Pochonia</taxon>
    </lineage>
</organism>
<dbReference type="Pfam" id="PF14269">
    <property type="entry name" value="Arylsulfotran_2"/>
    <property type="match status" value="1"/>
</dbReference>
<evidence type="ECO:0000256" key="2">
    <source>
        <dbReference type="SAM" id="SignalP"/>
    </source>
</evidence>
<keyword evidence="1" id="KW-1133">Transmembrane helix</keyword>
<dbReference type="PANTHER" id="PTHR35340">
    <property type="entry name" value="PQQ ENZYME REPEAT PROTEIN-RELATED"/>
    <property type="match status" value="1"/>
</dbReference>